<comment type="caution">
    <text evidence="4">The sequence shown here is derived from an EMBL/GenBank/DDBJ whole genome shotgun (WGS) entry which is preliminary data.</text>
</comment>
<dbReference type="InterPro" id="IPR044989">
    <property type="entry name" value="TAC1"/>
</dbReference>
<proteinExistence type="inferred from homology"/>
<dbReference type="AlphaFoldDB" id="A0AAN9EJU0"/>
<reference evidence="4 5" key="1">
    <citation type="submission" date="2024-01" db="EMBL/GenBank/DDBJ databases">
        <title>The genomes of 5 underutilized Papilionoideae crops provide insights into root nodulation and disease resistanc.</title>
        <authorList>
            <person name="Yuan L."/>
        </authorList>
    </citation>
    <scope>NUCLEOTIDE SEQUENCE [LARGE SCALE GENOMIC DNA]</scope>
    <source>
        <strain evidence="4">ZHUSHIDOU_FW_LH</strain>
        <tissue evidence="4">Leaf</tissue>
    </source>
</reference>
<evidence type="ECO:0000313" key="5">
    <source>
        <dbReference type="Proteomes" id="UP001372338"/>
    </source>
</evidence>
<dbReference type="Proteomes" id="UP001372338">
    <property type="component" value="Unassembled WGS sequence"/>
</dbReference>
<comment type="similarity">
    <text evidence="2">Belongs to the TAC family.</text>
</comment>
<protein>
    <recommendedName>
        <fullName evidence="3">Protein TILLER ANGLE CONTROL 1</fullName>
    </recommendedName>
</protein>
<keyword evidence="1" id="KW-0341">Growth regulation</keyword>
<dbReference type="GO" id="GO:0001763">
    <property type="term" value="P:morphogenesis of a branching structure"/>
    <property type="evidence" value="ECO:0007669"/>
    <property type="project" value="InterPro"/>
</dbReference>
<organism evidence="4 5">
    <name type="scientific">Crotalaria pallida</name>
    <name type="common">Smooth rattlebox</name>
    <name type="synonym">Crotalaria striata</name>
    <dbReference type="NCBI Taxonomy" id="3830"/>
    <lineage>
        <taxon>Eukaryota</taxon>
        <taxon>Viridiplantae</taxon>
        <taxon>Streptophyta</taxon>
        <taxon>Embryophyta</taxon>
        <taxon>Tracheophyta</taxon>
        <taxon>Spermatophyta</taxon>
        <taxon>Magnoliopsida</taxon>
        <taxon>eudicotyledons</taxon>
        <taxon>Gunneridae</taxon>
        <taxon>Pentapetalae</taxon>
        <taxon>rosids</taxon>
        <taxon>fabids</taxon>
        <taxon>Fabales</taxon>
        <taxon>Fabaceae</taxon>
        <taxon>Papilionoideae</taxon>
        <taxon>50 kb inversion clade</taxon>
        <taxon>genistoids sensu lato</taxon>
        <taxon>core genistoids</taxon>
        <taxon>Crotalarieae</taxon>
        <taxon>Crotalaria</taxon>
    </lineage>
</organism>
<sequence length="243" mass="27463">MHNGESQALLKQLDHVDLLGDWNDGFLTIGTLGYDSPLKFFNQNNECFTLESEDELDHEDYEEHILVESTNDEDNTYNAKYEELNPLIHTTFEQNFENVVSAKTSNHDANNASKEIVVDSLEVLGSKKGESGQRMKKRESTTLAELFLADSNVNLKVDPVKVLLQSSEKHSLKGKHGMSFTKKFIPPVKDNPHPIKDIKKLVKKMLKSKIHPDLDVKNQKLEASDADIHEHGENDTTSLLPII</sequence>
<keyword evidence="5" id="KW-1185">Reference proteome</keyword>
<evidence type="ECO:0000313" key="4">
    <source>
        <dbReference type="EMBL" id="KAK7258469.1"/>
    </source>
</evidence>
<dbReference type="PANTHER" id="PTHR38366">
    <property type="entry name" value="NAD-DEPENDENT PROTEIN DEACETYLASE HST1-LIKE PROTEIN"/>
    <property type="match status" value="1"/>
</dbReference>
<dbReference type="PANTHER" id="PTHR38366:SF1">
    <property type="entry name" value="PROTEIN TILLER ANGLE CONTROL 1"/>
    <property type="match status" value="1"/>
</dbReference>
<gene>
    <name evidence="4" type="ORF">RIF29_24048</name>
</gene>
<evidence type="ECO:0000256" key="3">
    <source>
        <dbReference type="ARBA" id="ARBA00026138"/>
    </source>
</evidence>
<name>A0AAN9EJU0_CROPI</name>
<evidence type="ECO:0000256" key="2">
    <source>
        <dbReference type="ARBA" id="ARBA00025796"/>
    </source>
</evidence>
<evidence type="ECO:0000256" key="1">
    <source>
        <dbReference type="ARBA" id="ARBA00022604"/>
    </source>
</evidence>
<dbReference type="EMBL" id="JAYWIO010000005">
    <property type="protein sequence ID" value="KAK7258469.1"/>
    <property type="molecule type" value="Genomic_DNA"/>
</dbReference>
<accession>A0AAN9EJU0</accession>